<dbReference type="STRING" id="390241.SAMN04488023_1314"/>
<dbReference type="Proteomes" id="UP000199572">
    <property type="component" value="Unassembled WGS sequence"/>
</dbReference>
<proteinExistence type="predicted"/>
<keyword evidence="2" id="KW-1185">Reference proteome</keyword>
<reference evidence="1 2" key="1">
    <citation type="submission" date="2016-10" db="EMBL/GenBank/DDBJ databases">
        <authorList>
            <person name="de Groot N.N."/>
        </authorList>
    </citation>
    <scope>NUCLEOTIDE SEQUENCE [LARGE SCALE GENOMIC DNA]</scope>
    <source>
        <strain evidence="1 2">DSM 18610</strain>
    </source>
</reference>
<protein>
    <recommendedName>
        <fullName evidence="3">Immunity protein 26</fullName>
    </recommendedName>
</protein>
<dbReference type="OrthoDB" id="1063692at2"/>
<dbReference type="AlphaFoldDB" id="A0A1H9UGW9"/>
<organism evidence="1 2">
    <name type="scientific">Pedobacter rhizosphaerae</name>
    <dbReference type="NCBI Taxonomy" id="390241"/>
    <lineage>
        <taxon>Bacteria</taxon>
        <taxon>Pseudomonadati</taxon>
        <taxon>Bacteroidota</taxon>
        <taxon>Sphingobacteriia</taxon>
        <taxon>Sphingobacteriales</taxon>
        <taxon>Sphingobacteriaceae</taxon>
        <taxon>Pedobacter</taxon>
    </lineage>
</organism>
<name>A0A1H9UGW9_9SPHI</name>
<sequence length="225" mass="26465">MKNKAKVGDIFYLKLNNVDKYVFGRILFDVDKQYHKVVDVNKLPNDYFPYLRMFYDKCQLVEMYDGVYDNFEDLNTKSTLIPHAFTRSIDSKNNILEWGIIQNEPVDYTKINFPEQLNYGSNQVRLCRGELAIPTSISKESAEEIGFKSNMNVPLTIANASLHFQNKRDLIPADIRYPVYLTDRDLLYNQDLRNKVYADLNLDPKKSYYELAKEMGFDLARFYEK</sequence>
<dbReference type="EMBL" id="FOGG01000031">
    <property type="protein sequence ID" value="SES08770.1"/>
    <property type="molecule type" value="Genomic_DNA"/>
</dbReference>
<evidence type="ECO:0000313" key="1">
    <source>
        <dbReference type="EMBL" id="SES08770.1"/>
    </source>
</evidence>
<gene>
    <name evidence="1" type="ORF">SAMN04488023_1314</name>
</gene>
<accession>A0A1H9UGW9</accession>
<dbReference type="RefSeq" id="WP_090887286.1">
    <property type="nucleotide sequence ID" value="NZ_FOGG01000031.1"/>
</dbReference>
<evidence type="ECO:0000313" key="2">
    <source>
        <dbReference type="Proteomes" id="UP000199572"/>
    </source>
</evidence>
<evidence type="ECO:0008006" key="3">
    <source>
        <dbReference type="Google" id="ProtNLM"/>
    </source>
</evidence>